<evidence type="ECO:0000313" key="1">
    <source>
        <dbReference type="EMBL" id="KAK3697256.1"/>
    </source>
</evidence>
<protein>
    <submittedName>
        <fullName evidence="1">Uncharacterized protein</fullName>
    </submittedName>
</protein>
<keyword evidence="2" id="KW-1185">Reference proteome</keyword>
<accession>A0ACC3MJS1</accession>
<sequence length="188" mass="21309">MPYDEKGEAGMTFEIQYLDTFKNAFDTFKVACCKTCRIIDEIRFKTKDKPIQEAETPKKLGLWHNTTTVISAWSNVPGLRCKTCQTSGYPKSNGIIKPTAQRPEDVQGTGEKAEALTVLVQDQTGFVTSVKMLNTNKMLYLMETYGERALRDHKHARFLTAEGERLDANETLKQVRIRRTAARGAKRN</sequence>
<evidence type="ECO:0000313" key="2">
    <source>
        <dbReference type="Proteomes" id="UP001281147"/>
    </source>
</evidence>
<dbReference type="EMBL" id="JAUTXU010000229">
    <property type="protein sequence ID" value="KAK3697256.1"/>
    <property type="molecule type" value="Genomic_DNA"/>
</dbReference>
<name>A0ACC3MJS1_9PEZI</name>
<dbReference type="Proteomes" id="UP001281147">
    <property type="component" value="Unassembled WGS sequence"/>
</dbReference>
<proteinExistence type="predicted"/>
<organism evidence="1 2">
    <name type="scientific">Vermiconidia calcicola</name>
    <dbReference type="NCBI Taxonomy" id="1690605"/>
    <lineage>
        <taxon>Eukaryota</taxon>
        <taxon>Fungi</taxon>
        <taxon>Dikarya</taxon>
        <taxon>Ascomycota</taxon>
        <taxon>Pezizomycotina</taxon>
        <taxon>Dothideomycetes</taxon>
        <taxon>Dothideomycetidae</taxon>
        <taxon>Mycosphaerellales</taxon>
        <taxon>Extremaceae</taxon>
        <taxon>Vermiconidia</taxon>
    </lineage>
</organism>
<comment type="caution">
    <text evidence="1">The sequence shown here is derived from an EMBL/GenBank/DDBJ whole genome shotgun (WGS) entry which is preliminary data.</text>
</comment>
<reference evidence="1" key="1">
    <citation type="submission" date="2023-07" db="EMBL/GenBank/DDBJ databases">
        <title>Black Yeasts Isolated from many extreme environments.</title>
        <authorList>
            <person name="Coleine C."/>
            <person name="Stajich J.E."/>
            <person name="Selbmann L."/>
        </authorList>
    </citation>
    <scope>NUCLEOTIDE SEQUENCE</scope>
    <source>
        <strain evidence="1">CCFEE 5714</strain>
    </source>
</reference>
<gene>
    <name evidence="1" type="ORF">LTR37_017568</name>
</gene>